<name>A0A9P1IH58_9PELO</name>
<evidence type="ECO:0000313" key="8">
    <source>
        <dbReference type="Proteomes" id="UP001152747"/>
    </source>
</evidence>
<comment type="caution">
    <text evidence="7">The sequence shown here is derived from an EMBL/GenBank/DDBJ whole genome shotgun (WGS) entry which is preliminary data.</text>
</comment>
<feature type="domain" description="W02B3.4-like N-terminal" evidence="6">
    <location>
        <begin position="63"/>
        <end position="165"/>
    </location>
</feature>
<dbReference type="PANTHER" id="PTHR15407:SF28">
    <property type="entry name" value="RIBITOL-5-PHOSPHATE TRANSFERASE FKTN"/>
    <property type="match status" value="1"/>
</dbReference>
<keyword evidence="3 5" id="KW-1133">Transmembrane helix</keyword>
<comment type="subcellular location">
    <subcellularLocation>
        <location evidence="1">Membrane</location>
        <topology evidence="1">Single-pass membrane protein</topology>
    </subcellularLocation>
</comment>
<sequence>MYTRLENPQRRSRMRRIILLFSMPCCFIIPILFYQTSILKTTFSTSTLNESEKCVTIESLQTKDVRILILDEDFLRSIQNGTCEKFRKIEIGIDLKYLKNREILKDPRFEVIFFANETKKDYFDLRTEPRRIIPKRFESHQIGNIYYPKNIPQFLGFLKRSKYIDCLNLYIPRKGQKVFLNAARSAQSLAQLRDKLLDFDMFSFLNGGTLLGWYRECSIIPHTYDMDVSVFIEDINPKILDYFQSAESEFTLARKFGRINDSLELTVYSNTGYAVNTDVFFMYTDDYKNGTIINWVGGMNGNGGKYKFTYPKYDPWCAGDLLGHIFWVTCSPNQQITLEYGKLWYKDHPTTKYQWNESGKNVKPNGNWTKEDMKSVFFWKH</sequence>
<dbReference type="AlphaFoldDB" id="A0A9P1IH58"/>
<evidence type="ECO:0000313" key="7">
    <source>
        <dbReference type="EMBL" id="CAI5445289.1"/>
    </source>
</evidence>
<evidence type="ECO:0000256" key="3">
    <source>
        <dbReference type="ARBA" id="ARBA00022989"/>
    </source>
</evidence>
<accession>A0A9P1IH58</accession>
<keyword evidence="2 5" id="KW-0812">Transmembrane</keyword>
<keyword evidence="4 5" id="KW-0472">Membrane</keyword>
<organism evidence="7 8">
    <name type="scientific">Caenorhabditis angaria</name>
    <dbReference type="NCBI Taxonomy" id="860376"/>
    <lineage>
        <taxon>Eukaryota</taxon>
        <taxon>Metazoa</taxon>
        <taxon>Ecdysozoa</taxon>
        <taxon>Nematoda</taxon>
        <taxon>Chromadorea</taxon>
        <taxon>Rhabditida</taxon>
        <taxon>Rhabditina</taxon>
        <taxon>Rhabditomorpha</taxon>
        <taxon>Rhabditoidea</taxon>
        <taxon>Rhabditidae</taxon>
        <taxon>Peloderinae</taxon>
        <taxon>Caenorhabditis</taxon>
    </lineage>
</organism>
<feature type="transmembrane region" description="Helical" evidence="5">
    <location>
        <begin position="17"/>
        <end position="34"/>
    </location>
</feature>
<dbReference type="EMBL" id="CANHGI010000003">
    <property type="protein sequence ID" value="CAI5445289.1"/>
    <property type="molecule type" value="Genomic_DNA"/>
</dbReference>
<proteinExistence type="predicted"/>
<dbReference type="InterPro" id="IPR009644">
    <property type="entry name" value="FKTN/MNN4/W02B3.4-1"/>
</dbReference>
<dbReference type="Proteomes" id="UP001152747">
    <property type="component" value="Unassembled WGS sequence"/>
</dbReference>
<evidence type="ECO:0000256" key="5">
    <source>
        <dbReference type="SAM" id="Phobius"/>
    </source>
</evidence>
<evidence type="ECO:0000259" key="6">
    <source>
        <dbReference type="Pfam" id="PF24413"/>
    </source>
</evidence>
<keyword evidence="8" id="KW-1185">Reference proteome</keyword>
<dbReference type="InterPro" id="IPR057641">
    <property type="entry name" value="W02B3_4_N"/>
</dbReference>
<evidence type="ECO:0000256" key="4">
    <source>
        <dbReference type="ARBA" id="ARBA00023136"/>
    </source>
</evidence>
<dbReference type="GO" id="GO:0016020">
    <property type="term" value="C:membrane"/>
    <property type="evidence" value="ECO:0007669"/>
    <property type="project" value="UniProtKB-SubCell"/>
</dbReference>
<evidence type="ECO:0000256" key="1">
    <source>
        <dbReference type="ARBA" id="ARBA00004167"/>
    </source>
</evidence>
<protein>
    <recommendedName>
        <fullName evidence="6">W02B3.4-like N-terminal domain-containing protein</fullName>
    </recommendedName>
</protein>
<dbReference type="PANTHER" id="PTHR15407">
    <property type="entry name" value="FUKUTIN-RELATED"/>
    <property type="match status" value="1"/>
</dbReference>
<reference evidence="7" key="1">
    <citation type="submission" date="2022-11" db="EMBL/GenBank/DDBJ databases">
        <authorList>
            <person name="Kikuchi T."/>
        </authorList>
    </citation>
    <scope>NUCLEOTIDE SEQUENCE</scope>
    <source>
        <strain evidence="7">PS1010</strain>
    </source>
</reference>
<dbReference type="Pfam" id="PF24413">
    <property type="entry name" value="W02B3_4_N"/>
    <property type="match status" value="1"/>
</dbReference>
<gene>
    <name evidence="7" type="ORF">CAMP_LOCUS7926</name>
</gene>
<dbReference type="OrthoDB" id="444255at2759"/>
<evidence type="ECO:0000256" key="2">
    <source>
        <dbReference type="ARBA" id="ARBA00022692"/>
    </source>
</evidence>